<evidence type="ECO:0000259" key="6">
    <source>
        <dbReference type="Pfam" id="PF13458"/>
    </source>
</evidence>
<dbReference type="InterPro" id="IPR000709">
    <property type="entry name" value="Leu_Ile_Val-bd"/>
</dbReference>
<protein>
    <submittedName>
        <fullName evidence="7">High-affinity branched-chain amino acid ABC transporter substrate-binding protein</fullName>
    </submittedName>
</protein>
<evidence type="ECO:0000256" key="3">
    <source>
        <dbReference type="ARBA" id="ARBA00022729"/>
    </source>
</evidence>
<dbReference type="GO" id="GO:0006865">
    <property type="term" value="P:amino acid transport"/>
    <property type="evidence" value="ECO:0007669"/>
    <property type="project" value="UniProtKB-KW"/>
</dbReference>
<dbReference type="PRINTS" id="PR00337">
    <property type="entry name" value="LEUILEVALBP"/>
</dbReference>
<gene>
    <name evidence="7" type="ORF">J1777_11720</name>
</gene>
<evidence type="ECO:0000256" key="4">
    <source>
        <dbReference type="ARBA" id="ARBA00022970"/>
    </source>
</evidence>
<dbReference type="Gene3D" id="3.40.50.2300">
    <property type="match status" value="2"/>
</dbReference>
<keyword evidence="2" id="KW-0813">Transport</keyword>
<keyword evidence="4" id="KW-0029">Amino-acid transport</keyword>
<evidence type="ECO:0000313" key="7">
    <source>
        <dbReference type="EMBL" id="MBO1250485.1"/>
    </source>
</evidence>
<dbReference type="SUPFAM" id="SSF53822">
    <property type="entry name" value="Periplasmic binding protein-like I"/>
    <property type="match status" value="1"/>
</dbReference>
<accession>A0A939KB32</accession>
<evidence type="ECO:0000256" key="1">
    <source>
        <dbReference type="ARBA" id="ARBA00010062"/>
    </source>
</evidence>
<feature type="chain" id="PRO_5037873242" evidence="5">
    <location>
        <begin position="25"/>
        <end position="372"/>
    </location>
</feature>
<dbReference type="PANTHER" id="PTHR47151:SF3">
    <property type="entry name" value="LEUCINE-SPECIFIC-BINDING PROTEIN"/>
    <property type="match status" value="1"/>
</dbReference>
<dbReference type="InterPro" id="IPR028082">
    <property type="entry name" value="Peripla_BP_I"/>
</dbReference>
<proteinExistence type="inferred from homology"/>
<keyword evidence="8" id="KW-1185">Reference proteome</keyword>
<dbReference type="CDD" id="cd06342">
    <property type="entry name" value="PBP1_ABC_LIVBP-like"/>
    <property type="match status" value="1"/>
</dbReference>
<dbReference type="Proteomes" id="UP000664731">
    <property type="component" value="Unassembled WGS sequence"/>
</dbReference>
<dbReference type="AlphaFoldDB" id="A0A939KB32"/>
<dbReference type="RefSeq" id="WP_207575880.1">
    <property type="nucleotide sequence ID" value="NZ_JAFNME010000029.1"/>
</dbReference>
<dbReference type="Pfam" id="PF13458">
    <property type="entry name" value="Peripla_BP_6"/>
    <property type="match status" value="1"/>
</dbReference>
<name>A0A939KB32_9BURK</name>
<comment type="similarity">
    <text evidence="1">Belongs to the leucine-binding protein family.</text>
</comment>
<organism evidence="7 8">
    <name type="scientific">Comamonas denitrificans</name>
    <dbReference type="NCBI Taxonomy" id="117506"/>
    <lineage>
        <taxon>Bacteria</taxon>
        <taxon>Pseudomonadati</taxon>
        <taxon>Pseudomonadota</taxon>
        <taxon>Betaproteobacteria</taxon>
        <taxon>Burkholderiales</taxon>
        <taxon>Comamonadaceae</taxon>
        <taxon>Comamonas</taxon>
    </lineage>
</organism>
<feature type="signal peptide" evidence="5">
    <location>
        <begin position="1"/>
        <end position="24"/>
    </location>
</feature>
<dbReference type="NCBIfam" id="NF011933">
    <property type="entry name" value="PRK15404.1"/>
    <property type="match status" value="1"/>
</dbReference>
<evidence type="ECO:0000313" key="8">
    <source>
        <dbReference type="Proteomes" id="UP000664731"/>
    </source>
</evidence>
<evidence type="ECO:0000256" key="2">
    <source>
        <dbReference type="ARBA" id="ARBA00022448"/>
    </source>
</evidence>
<feature type="domain" description="Leucine-binding protein" evidence="6">
    <location>
        <begin position="28"/>
        <end position="366"/>
    </location>
</feature>
<dbReference type="InterPro" id="IPR028081">
    <property type="entry name" value="Leu-bd"/>
</dbReference>
<reference evidence="7" key="1">
    <citation type="submission" date="2021-03" db="EMBL/GenBank/DDBJ databases">
        <title>Comamonas denitrificans.</title>
        <authorList>
            <person name="Finster K."/>
        </authorList>
    </citation>
    <scope>NUCLEOTIDE SEQUENCE</scope>
    <source>
        <strain evidence="7">MM2021_4</strain>
    </source>
</reference>
<dbReference type="PANTHER" id="PTHR47151">
    <property type="entry name" value="LEU/ILE/VAL-BINDING ABC TRANSPORTER SUBUNIT"/>
    <property type="match status" value="1"/>
</dbReference>
<dbReference type="EMBL" id="JAFNME010000029">
    <property type="protein sequence ID" value="MBO1250485.1"/>
    <property type="molecule type" value="Genomic_DNA"/>
</dbReference>
<sequence length="372" mass="39608">MQRTTFLRASIALAAATLMGTASAAPEPILIGVPAPMTGPNTQYGDELKAGVLTAIETLNAAGGLNGRPYQPVLIDDACEPKQAVPAANRVINSGAKFAVAHVCSGVTVPAAKIYEEEGIVAITPGATAPQVTDNLKGRYFFRTIGRDDQQGPFAASFIAARLNAQTIVVLHDKQTYGAGVAQHVKASLEKLGANIALYDGINAGDSDYSAVITKLKTIKPDVVFFGGYPPEMGLLLRQAKEQGLQTQFMGAEGAFNQSLVEIAGPALDGMLFTYPADFSARAENQAIVQAFEKAQRPANGAYQMPAYAAVQVLHESMKAVGTDPKKVAEYMHSNRFDTVIGPVAFDRKGDLKNFDFVVFKLDKSGQRKLVR</sequence>
<comment type="caution">
    <text evidence="7">The sequence shown here is derived from an EMBL/GenBank/DDBJ whole genome shotgun (WGS) entry which is preliminary data.</text>
</comment>
<keyword evidence="3 5" id="KW-0732">Signal</keyword>
<evidence type="ECO:0000256" key="5">
    <source>
        <dbReference type="SAM" id="SignalP"/>
    </source>
</evidence>